<keyword evidence="12" id="KW-1185">Reference proteome</keyword>
<reference evidence="11 12" key="1">
    <citation type="submission" date="2022-07" db="EMBL/GenBank/DDBJ databases">
        <title>Methylomonas rivi sp. nov., Methylomonas rosea sp. nov., Methylomonas aureus sp. nov. and Methylomonas subterranea sp. nov., four novel methanotrophs isolated from a freshwater creek and the deep terrestrial subsurface.</title>
        <authorList>
            <person name="Abin C."/>
            <person name="Sankaranarayanan K."/>
            <person name="Garner C."/>
            <person name="Sindelar R."/>
            <person name="Kotary K."/>
            <person name="Garner R."/>
            <person name="Barclay S."/>
            <person name="Lawson P."/>
            <person name="Krumholz L."/>
        </authorList>
    </citation>
    <scope>NUCLEOTIDE SEQUENCE [LARGE SCALE GENOMIC DNA]</scope>
    <source>
        <strain evidence="11 12">SURF-2</strain>
    </source>
</reference>
<comment type="caution">
    <text evidence="11">The sequence shown here is derived from an EMBL/GenBank/DDBJ whole genome shotgun (WGS) entry which is preliminary data.</text>
</comment>
<keyword evidence="4" id="KW-0249">Electron transport</keyword>
<dbReference type="InterPro" id="IPR052371">
    <property type="entry name" value="BFD-associated_ferredoxin"/>
</dbReference>
<evidence type="ECO:0000256" key="7">
    <source>
        <dbReference type="ARBA" id="ARBA00034078"/>
    </source>
</evidence>
<sequence>MYVCVCKAVTDSQVAQAIDQGACTRRQLMQCTGAGGVCGKCSQSIKSLLDEKACRQHVMQPA</sequence>
<dbReference type="EMBL" id="JANIBJ010000023">
    <property type="protein sequence ID" value="MCQ8105021.1"/>
    <property type="molecule type" value="Genomic_DNA"/>
</dbReference>
<proteinExistence type="inferred from homology"/>
<gene>
    <name evidence="11" type="ORF">NP590_12970</name>
</gene>
<dbReference type="PANTHER" id="PTHR37424">
    <property type="entry name" value="BACTERIOFERRITIN-ASSOCIATED FERREDOXIN"/>
    <property type="match status" value="1"/>
</dbReference>
<dbReference type="RefSeq" id="WP_256602884.1">
    <property type="nucleotide sequence ID" value="NZ_JANIBJ010000023.1"/>
</dbReference>
<dbReference type="Proteomes" id="UP001524499">
    <property type="component" value="Unassembled WGS sequence"/>
</dbReference>
<evidence type="ECO:0000256" key="4">
    <source>
        <dbReference type="ARBA" id="ARBA00022982"/>
    </source>
</evidence>
<keyword evidence="6" id="KW-0411">Iron-sulfur</keyword>
<keyword evidence="3" id="KW-0479">Metal-binding</keyword>
<protein>
    <recommendedName>
        <fullName evidence="8">Bacterioferritin-associated ferredoxin</fullName>
    </recommendedName>
</protein>
<dbReference type="InterPro" id="IPR041854">
    <property type="entry name" value="BFD-like_2Fe2S-bd_dom_sf"/>
</dbReference>
<evidence type="ECO:0000259" key="10">
    <source>
        <dbReference type="Pfam" id="PF04324"/>
    </source>
</evidence>
<evidence type="ECO:0000313" key="12">
    <source>
        <dbReference type="Proteomes" id="UP001524499"/>
    </source>
</evidence>
<keyword evidence="5" id="KW-0408">Iron</keyword>
<evidence type="ECO:0000313" key="11">
    <source>
        <dbReference type="EMBL" id="MCQ8105021.1"/>
    </source>
</evidence>
<comment type="similarity">
    <text evidence="9">Belongs to the Bfd family.</text>
</comment>
<accession>A0ABT1THT3</accession>
<evidence type="ECO:0000256" key="3">
    <source>
        <dbReference type="ARBA" id="ARBA00022723"/>
    </source>
</evidence>
<keyword evidence="2" id="KW-0001">2Fe-2S</keyword>
<evidence type="ECO:0000256" key="1">
    <source>
        <dbReference type="ARBA" id="ARBA00022448"/>
    </source>
</evidence>
<feature type="domain" description="BFD-like [2Fe-2S]-binding" evidence="10">
    <location>
        <begin position="2"/>
        <end position="51"/>
    </location>
</feature>
<name>A0ABT1THT3_9GAMM</name>
<keyword evidence="1" id="KW-0813">Transport</keyword>
<evidence type="ECO:0000256" key="8">
    <source>
        <dbReference type="ARBA" id="ARBA00039386"/>
    </source>
</evidence>
<dbReference type="PANTHER" id="PTHR37424:SF1">
    <property type="entry name" value="BACTERIOFERRITIN-ASSOCIATED FERREDOXIN"/>
    <property type="match status" value="1"/>
</dbReference>
<organism evidence="11 12">
    <name type="scientific">Methylomonas subterranea</name>
    <dbReference type="NCBI Taxonomy" id="2952225"/>
    <lineage>
        <taxon>Bacteria</taxon>
        <taxon>Pseudomonadati</taxon>
        <taxon>Pseudomonadota</taxon>
        <taxon>Gammaproteobacteria</taxon>
        <taxon>Methylococcales</taxon>
        <taxon>Methylococcaceae</taxon>
        <taxon>Methylomonas</taxon>
    </lineage>
</organism>
<dbReference type="Gene3D" id="1.10.10.1100">
    <property type="entry name" value="BFD-like [2Fe-2S]-binding domain"/>
    <property type="match status" value="1"/>
</dbReference>
<evidence type="ECO:0000256" key="9">
    <source>
        <dbReference type="ARBA" id="ARBA00046332"/>
    </source>
</evidence>
<evidence type="ECO:0000256" key="5">
    <source>
        <dbReference type="ARBA" id="ARBA00023004"/>
    </source>
</evidence>
<comment type="cofactor">
    <cofactor evidence="7">
        <name>[2Fe-2S] cluster</name>
        <dbReference type="ChEBI" id="CHEBI:190135"/>
    </cofactor>
</comment>
<evidence type="ECO:0000256" key="6">
    <source>
        <dbReference type="ARBA" id="ARBA00023014"/>
    </source>
</evidence>
<evidence type="ECO:0000256" key="2">
    <source>
        <dbReference type="ARBA" id="ARBA00022714"/>
    </source>
</evidence>
<dbReference type="InterPro" id="IPR007419">
    <property type="entry name" value="BFD-like_2Fe2S-bd_dom"/>
</dbReference>
<dbReference type="Pfam" id="PF04324">
    <property type="entry name" value="Fer2_BFD"/>
    <property type="match status" value="1"/>
</dbReference>